<gene>
    <name evidence="2" type="ordered locus">Pcal_1245</name>
</gene>
<evidence type="ECO:0000313" key="2">
    <source>
        <dbReference type="EMBL" id="ABO08669.1"/>
    </source>
</evidence>
<name>A3MVK2_PYRCJ</name>
<dbReference type="STRING" id="410359.Pcal_1245"/>
<dbReference type="AlphaFoldDB" id="A3MVK2"/>
<proteinExistence type="predicted"/>
<organism evidence="2 3">
    <name type="scientific">Pyrobaculum calidifontis (strain DSM 21063 / JCM 11548 / VA1)</name>
    <dbReference type="NCBI Taxonomy" id="410359"/>
    <lineage>
        <taxon>Archaea</taxon>
        <taxon>Thermoproteota</taxon>
        <taxon>Thermoprotei</taxon>
        <taxon>Thermoproteales</taxon>
        <taxon>Thermoproteaceae</taxon>
        <taxon>Pyrobaculum</taxon>
    </lineage>
</organism>
<keyword evidence="1" id="KW-1133">Transmembrane helix</keyword>
<dbReference type="eggNOG" id="arCOG05419">
    <property type="taxonomic scope" value="Archaea"/>
</dbReference>
<dbReference type="KEGG" id="pcl:Pcal_1245"/>
<evidence type="ECO:0000313" key="3">
    <source>
        <dbReference type="Proteomes" id="UP000001431"/>
    </source>
</evidence>
<reference evidence="2" key="1">
    <citation type="submission" date="2007-02" db="EMBL/GenBank/DDBJ databases">
        <title>Complete sequence of Pyrobaculum calidifontis JCM 11548.</title>
        <authorList>
            <consortium name="US DOE Joint Genome Institute"/>
            <person name="Copeland A."/>
            <person name="Lucas S."/>
            <person name="Lapidus A."/>
            <person name="Barry K."/>
            <person name="Glavina del Rio T."/>
            <person name="Dalin E."/>
            <person name="Tice H."/>
            <person name="Pitluck S."/>
            <person name="Chain P."/>
            <person name="Malfatti S."/>
            <person name="Shin M."/>
            <person name="Vergez L."/>
            <person name="Schmutz J."/>
            <person name="Larimer F."/>
            <person name="Land M."/>
            <person name="Hauser L."/>
            <person name="Kyrpides N."/>
            <person name="Mikhailova N."/>
            <person name="Cozen A.E."/>
            <person name="Fitz-Gibbon S.T."/>
            <person name="House C.H."/>
            <person name="Saltikov C."/>
            <person name="Lowe T.M."/>
            <person name="Richardson P."/>
        </authorList>
    </citation>
    <scope>NUCLEOTIDE SEQUENCE [LARGE SCALE GENOMIC DNA]</scope>
    <source>
        <strain evidence="2">JCM 11548</strain>
    </source>
</reference>
<evidence type="ECO:0000256" key="1">
    <source>
        <dbReference type="SAM" id="Phobius"/>
    </source>
</evidence>
<keyword evidence="3" id="KW-1185">Reference proteome</keyword>
<dbReference type="Proteomes" id="UP000001431">
    <property type="component" value="Chromosome"/>
</dbReference>
<keyword evidence="1" id="KW-0472">Membrane</keyword>
<protein>
    <submittedName>
        <fullName evidence="2">Uncharacterized protein</fullName>
    </submittedName>
</protein>
<dbReference type="EMBL" id="CP000561">
    <property type="protein sequence ID" value="ABO08669.1"/>
    <property type="molecule type" value="Genomic_DNA"/>
</dbReference>
<sequence>MGVNLLGVGVLLLGVAAVVAVGIVLHAYFTMQMSYRPPPPSPFTAYCRNSVVVISAYEDLTNVQVLDVNGTAVCAFDKIGRGSDEVCRARGPGIYLIVAGGFKKAVDCVPPPAPSPAD</sequence>
<dbReference type="RefSeq" id="WP_011849927.1">
    <property type="nucleotide sequence ID" value="NC_009073.1"/>
</dbReference>
<feature type="transmembrane region" description="Helical" evidence="1">
    <location>
        <begin position="6"/>
        <end position="29"/>
    </location>
</feature>
<dbReference type="HOGENOM" id="CLU_155006_0_0_2"/>
<dbReference type="GeneID" id="4909136"/>
<keyword evidence="1" id="KW-0812">Transmembrane</keyword>
<accession>A3MVK2</accession>